<dbReference type="KEGG" id="ntr:B0W44_14465"/>
<accession>A0A1U9K9T0</accession>
<proteinExistence type="predicted"/>
<keyword evidence="2" id="KW-1185">Reference proteome</keyword>
<dbReference type="STRING" id="1471761.B0W44_14465"/>
<evidence type="ECO:0000313" key="2">
    <source>
        <dbReference type="Proteomes" id="UP000188603"/>
    </source>
</evidence>
<dbReference type="EMBL" id="CP019699">
    <property type="protein sequence ID" value="AQS56771.1"/>
    <property type="molecule type" value="Genomic_DNA"/>
</dbReference>
<name>A0A1U9K9T0_9BACL</name>
<organism evidence="1 2">
    <name type="scientific">Novibacillus thermophilus</name>
    <dbReference type="NCBI Taxonomy" id="1471761"/>
    <lineage>
        <taxon>Bacteria</taxon>
        <taxon>Bacillati</taxon>
        <taxon>Bacillota</taxon>
        <taxon>Bacilli</taxon>
        <taxon>Bacillales</taxon>
        <taxon>Thermoactinomycetaceae</taxon>
        <taxon>Novibacillus</taxon>
    </lineage>
</organism>
<reference evidence="1 2" key="1">
    <citation type="journal article" date="2015" name="Int. J. Syst. Evol. Microbiol.">
        <title>Novibacillus thermophilus gen. nov., sp. nov., a Gram-staining-negative and moderately thermophilic member of the family Thermoactinomycetaceae.</title>
        <authorList>
            <person name="Yang G."/>
            <person name="Chen J."/>
            <person name="Zhou S."/>
        </authorList>
    </citation>
    <scope>NUCLEOTIDE SEQUENCE [LARGE SCALE GENOMIC DNA]</scope>
    <source>
        <strain evidence="1 2">SG-1</strain>
    </source>
</reference>
<dbReference type="AlphaFoldDB" id="A0A1U9K9T0"/>
<gene>
    <name evidence="1" type="ORF">B0W44_14465</name>
</gene>
<protein>
    <submittedName>
        <fullName evidence="1">Uncharacterized protein</fullName>
    </submittedName>
</protein>
<dbReference type="Proteomes" id="UP000188603">
    <property type="component" value="Chromosome"/>
</dbReference>
<dbReference type="RefSeq" id="WP_077720637.1">
    <property type="nucleotide sequence ID" value="NZ_CP019699.1"/>
</dbReference>
<evidence type="ECO:0000313" key="1">
    <source>
        <dbReference type="EMBL" id="AQS56771.1"/>
    </source>
</evidence>
<sequence length="64" mass="7377">MTFRGRLRRLINRDVQIATSVGLYEGRIYEVSSRWLKMYLSSAPGYPPVKVTVFLQAIAFVRVV</sequence>